<protein>
    <submittedName>
        <fullName evidence="1">Uncharacterized protein</fullName>
    </submittedName>
</protein>
<evidence type="ECO:0000313" key="1">
    <source>
        <dbReference type="EMBL" id="VEP12629.1"/>
    </source>
</evidence>
<keyword evidence="2" id="KW-1185">Reference proteome</keyword>
<sequence length="27" mass="3094">MHELNSIVYQLNKKLIQLNLGEISHGT</sequence>
<gene>
    <name evidence="1" type="ORF">H1P_1570014</name>
</gene>
<dbReference type="Proteomes" id="UP000320055">
    <property type="component" value="Unassembled WGS sequence"/>
</dbReference>
<name>A0A563VMH3_9CYAN</name>
<proteinExistence type="predicted"/>
<dbReference type="EMBL" id="CAACVJ010000065">
    <property type="protein sequence ID" value="VEP12629.1"/>
    <property type="molecule type" value="Genomic_DNA"/>
</dbReference>
<reference evidence="1 2" key="1">
    <citation type="submission" date="2019-01" db="EMBL/GenBank/DDBJ databases">
        <authorList>
            <person name="Brito A."/>
        </authorList>
    </citation>
    <scope>NUCLEOTIDE SEQUENCE [LARGE SCALE GENOMIC DNA]</scope>
    <source>
        <strain evidence="1">1</strain>
    </source>
</reference>
<organism evidence="1 2">
    <name type="scientific">Hyella patelloides LEGE 07179</name>
    <dbReference type="NCBI Taxonomy" id="945734"/>
    <lineage>
        <taxon>Bacteria</taxon>
        <taxon>Bacillati</taxon>
        <taxon>Cyanobacteriota</taxon>
        <taxon>Cyanophyceae</taxon>
        <taxon>Pleurocapsales</taxon>
        <taxon>Hyellaceae</taxon>
        <taxon>Hyella</taxon>
    </lineage>
</organism>
<evidence type="ECO:0000313" key="2">
    <source>
        <dbReference type="Proteomes" id="UP000320055"/>
    </source>
</evidence>
<dbReference type="AlphaFoldDB" id="A0A563VMH3"/>
<accession>A0A563VMH3</accession>